<evidence type="ECO:0000256" key="5">
    <source>
        <dbReference type="ARBA" id="ARBA00022692"/>
    </source>
</evidence>
<evidence type="ECO:0000256" key="1">
    <source>
        <dbReference type="ARBA" id="ARBA00004127"/>
    </source>
</evidence>
<evidence type="ECO:0000256" key="9">
    <source>
        <dbReference type="SAM" id="MobiDB-lite"/>
    </source>
</evidence>
<evidence type="ECO:0000256" key="2">
    <source>
        <dbReference type="ARBA" id="ARBA00010892"/>
    </source>
</evidence>
<sequence length="213" mass="22590">MRPWQMYPVGLVFGLGFDTASEIALLVLAGAGAASGLPWYAVLVLPLLFAAGMSLFDTLDGAFMNVAYDWAFANPIRKVYYNLTITGLSVAVAVLIGSIEPDHRAARQGSASRTPSRGGWPGSASTTSATAWSACSSSSGRWPWRTGRSPASRPAGPPRRRRADRRPLPVDVQQQQGGVVVRAGVRVEQVLGEVGQRCGSSGQGLPQARRGPR</sequence>
<keyword evidence="4" id="KW-0533">Nickel</keyword>
<accession>A0ABQ6JFV9</accession>
<feature type="region of interest" description="Disordered" evidence="9">
    <location>
        <begin position="192"/>
        <end position="213"/>
    </location>
</feature>
<feature type="region of interest" description="Disordered" evidence="9">
    <location>
        <begin position="105"/>
        <end position="178"/>
    </location>
</feature>
<evidence type="ECO:0000313" key="10">
    <source>
        <dbReference type="EMBL" id="GMA86677.1"/>
    </source>
</evidence>
<protein>
    <recommendedName>
        <fullName evidence="8">Nickel/cobalt efflux system</fullName>
    </recommendedName>
</protein>
<feature type="transmembrane region" description="Helical" evidence="8">
    <location>
        <begin position="6"/>
        <end position="28"/>
    </location>
</feature>
<comment type="similarity">
    <text evidence="2 8">Belongs to the NiCoT transporter (TC 2.A.52) family.</text>
</comment>
<comment type="caution">
    <text evidence="10">The sequence shown here is derived from an EMBL/GenBank/DDBJ whole genome shotgun (WGS) entry which is preliminary data.</text>
</comment>
<evidence type="ECO:0000313" key="11">
    <source>
        <dbReference type="Proteomes" id="UP001157017"/>
    </source>
</evidence>
<keyword evidence="11" id="KW-1185">Reference proteome</keyword>
<dbReference type="PANTHER" id="PTHR31611:SF0">
    <property type="entry name" value="HIGH-AFFINITY NICKEL TRANSPORT PROTEIN NIC1"/>
    <property type="match status" value="1"/>
</dbReference>
<keyword evidence="3 8" id="KW-0813">Transport</keyword>
<feature type="transmembrane region" description="Helical" evidence="8">
    <location>
        <begin position="40"/>
        <end position="59"/>
    </location>
</feature>
<evidence type="ECO:0000256" key="3">
    <source>
        <dbReference type="ARBA" id="ARBA00022448"/>
    </source>
</evidence>
<proteinExistence type="inferred from homology"/>
<evidence type="ECO:0000256" key="7">
    <source>
        <dbReference type="ARBA" id="ARBA00023136"/>
    </source>
</evidence>
<evidence type="ECO:0000256" key="8">
    <source>
        <dbReference type="RuleBase" id="RU362101"/>
    </source>
</evidence>
<keyword evidence="6 8" id="KW-1133">Transmembrane helix</keyword>
<dbReference type="Pfam" id="PF03824">
    <property type="entry name" value="NicO"/>
    <property type="match status" value="1"/>
</dbReference>
<name>A0ABQ6JFV9_9ACTN</name>
<dbReference type="Proteomes" id="UP001157017">
    <property type="component" value="Unassembled WGS sequence"/>
</dbReference>
<dbReference type="InterPro" id="IPR004688">
    <property type="entry name" value="Ni/Co_transpt"/>
</dbReference>
<comment type="caution">
    <text evidence="8">Lacks conserved residue(s) required for the propagation of feature annotation.</text>
</comment>
<comment type="subcellular location">
    <subcellularLocation>
        <location evidence="8">Cell membrane</location>
        <topology evidence="8">Multi-pass membrane protein</topology>
    </subcellularLocation>
    <subcellularLocation>
        <location evidence="1">Endomembrane system</location>
        <topology evidence="1">Multi-pass membrane protein</topology>
    </subcellularLocation>
</comment>
<organism evidence="10 11">
    <name type="scientific">Angustibacter aerolatus</name>
    <dbReference type="NCBI Taxonomy" id="1162965"/>
    <lineage>
        <taxon>Bacteria</taxon>
        <taxon>Bacillati</taxon>
        <taxon>Actinomycetota</taxon>
        <taxon>Actinomycetes</taxon>
        <taxon>Kineosporiales</taxon>
        <taxon>Kineosporiaceae</taxon>
    </lineage>
</organism>
<dbReference type="EMBL" id="BSUZ01000001">
    <property type="protein sequence ID" value="GMA86677.1"/>
    <property type="molecule type" value="Genomic_DNA"/>
</dbReference>
<dbReference type="InterPro" id="IPR011541">
    <property type="entry name" value="Ni/Co_transpt_high_affinity"/>
</dbReference>
<reference evidence="11" key="1">
    <citation type="journal article" date="2019" name="Int. J. Syst. Evol. Microbiol.">
        <title>The Global Catalogue of Microorganisms (GCM) 10K type strain sequencing project: providing services to taxonomists for standard genome sequencing and annotation.</title>
        <authorList>
            <consortium name="The Broad Institute Genomics Platform"/>
            <consortium name="The Broad Institute Genome Sequencing Center for Infectious Disease"/>
            <person name="Wu L."/>
            <person name="Ma J."/>
        </authorList>
    </citation>
    <scope>NUCLEOTIDE SEQUENCE [LARGE SCALE GENOMIC DNA]</scope>
    <source>
        <strain evidence="11">NBRC 108730</strain>
    </source>
</reference>
<dbReference type="PANTHER" id="PTHR31611">
    <property type="entry name" value="HIGH-AFFINITY NICKEL TRANSPORT PROTEIN NIC1"/>
    <property type="match status" value="1"/>
</dbReference>
<evidence type="ECO:0000256" key="6">
    <source>
        <dbReference type="ARBA" id="ARBA00022989"/>
    </source>
</evidence>
<evidence type="ECO:0000256" key="4">
    <source>
        <dbReference type="ARBA" id="ARBA00022596"/>
    </source>
</evidence>
<gene>
    <name evidence="10" type="ORF">GCM10025868_19270</name>
</gene>
<keyword evidence="5 8" id="KW-0812">Transmembrane</keyword>
<keyword evidence="7 8" id="KW-0472">Membrane</keyword>
<feature type="transmembrane region" description="Helical" evidence="8">
    <location>
        <begin position="79"/>
        <end position="99"/>
    </location>
</feature>
<feature type="compositionally biased region" description="Low complexity" evidence="9">
    <location>
        <begin position="123"/>
        <end position="139"/>
    </location>
</feature>